<evidence type="ECO:0000256" key="5">
    <source>
        <dbReference type="ARBA" id="ARBA00022927"/>
    </source>
</evidence>
<evidence type="ECO:0000256" key="2">
    <source>
        <dbReference type="ARBA" id="ARBA00006190"/>
    </source>
</evidence>
<keyword evidence="9" id="KW-1185">Reference proteome</keyword>
<dbReference type="OMA" id="RAKQPAM"/>
<dbReference type="GO" id="GO:0000815">
    <property type="term" value="C:ESCRT III complex"/>
    <property type="evidence" value="ECO:0007669"/>
    <property type="project" value="EnsemblFungi"/>
</dbReference>
<dbReference type="KEGG" id="ncs:NCAS_0A05350"/>
<dbReference type="InterPro" id="IPR005024">
    <property type="entry name" value="Snf7_fam"/>
</dbReference>
<organism evidence="8 9">
    <name type="scientific">Naumovozyma castellii</name>
    <name type="common">Yeast</name>
    <name type="synonym">Saccharomyces castellii</name>
    <dbReference type="NCBI Taxonomy" id="27288"/>
    <lineage>
        <taxon>Eukaryota</taxon>
        <taxon>Fungi</taxon>
        <taxon>Dikarya</taxon>
        <taxon>Ascomycota</taxon>
        <taxon>Saccharomycotina</taxon>
        <taxon>Saccharomycetes</taxon>
        <taxon>Saccharomycetales</taxon>
        <taxon>Saccharomycetaceae</taxon>
        <taxon>Naumovozyma</taxon>
    </lineage>
</organism>
<dbReference type="GO" id="GO:0043162">
    <property type="term" value="P:ubiquitin-dependent protein catabolic process via the multivesicular body sorting pathway"/>
    <property type="evidence" value="ECO:0007669"/>
    <property type="project" value="EnsemblFungi"/>
</dbReference>
<evidence type="ECO:0000313" key="9">
    <source>
        <dbReference type="Proteomes" id="UP000001640"/>
    </source>
</evidence>
<dbReference type="RefSeq" id="XP_003673477.1">
    <property type="nucleotide sequence ID" value="XM_003673429.1"/>
</dbReference>
<dbReference type="EMBL" id="HE576752">
    <property type="protein sequence ID" value="CCC67093.1"/>
    <property type="molecule type" value="Genomic_DNA"/>
</dbReference>
<dbReference type="Gene3D" id="6.10.140.1230">
    <property type="match status" value="1"/>
</dbReference>
<evidence type="ECO:0000256" key="4">
    <source>
        <dbReference type="ARBA" id="ARBA00022753"/>
    </source>
</evidence>
<comment type="similarity">
    <text evidence="2">Belongs to the SNF7 family.</text>
</comment>
<evidence type="ECO:0000256" key="6">
    <source>
        <dbReference type="ARBA" id="ARBA00023136"/>
    </source>
</evidence>
<dbReference type="GO" id="GO:0070676">
    <property type="term" value="P:intralumenal vesicle formation"/>
    <property type="evidence" value="ECO:0007669"/>
    <property type="project" value="EnsemblFungi"/>
</dbReference>
<dbReference type="GO" id="GO:0005829">
    <property type="term" value="C:cytosol"/>
    <property type="evidence" value="ECO:0007669"/>
    <property type="project" value="EnsemblFungi"/>
</dbReference>
<dbReference type="GeneID" id="96900575"/>
<dbReference type="GO" id="GO:0032511">
    <property type="term" value="P:late endosome to vacuole transport via multivesicular body sorting pathway"/>
    <property type="evidence" value="ECO:0007669"/>
    <property type="project" value="TreeGrafter"/>
</dbReference>
<dbReference type="AlphaFoldDB" id="G0V6J8"/>
<evidence type="ECO:0008006" key="10">
    <source>
        <dbReference type="Google" id="ProtNLM"/>
    </source>
</evidence>
<evidence type="ECO:0000256" key="1">
    <source>
        <dbReference type="ARBA" id="ARBA00004608"/>
    </source>
</evidence>
<dbReference type="OrthoDB" id="441172at2759"/>
<evidence type="ECO:0000256" key="7">
    <source>
        <dbReference type="SAM" id="MobiDB-lite"/>
    </source>
</evidence>
<keyword evidence="3" id="KW-0813">Transport</keyword>
<dbReference type="HOGENOM" id="CLU_086201_2_0_1"/>
<dbReference type="GO" id="GO:0005771">
    <property type="term" value="C:multivesicular body"/>
    <property type="evidence" value="ECO:0007669"/>
    <property type="project" value="TreeGrafter"/>
</dbReference>
<dbReference type="STRING" id="1064592.G0V6J8"/>
<dbReference type="InParanoid" id="G0V6J8"/>
<protein>
    <recommendedName>
        <fullName evidence="10">Vacuolar protein sorting-associated protein 20</fullName>
    </recommendedName>
</protein>
<dbReference type="GO" id="GO:0015031">
    <property type="term" value="P:protein transport"/>
    <property type="evidence" value="ECO:0007669"/>
    <property type="project" value="UniProtKB-KW"/>
</dbReference>
<proteinExistence type="inferred from homology"/>
<feature type="region of interest" description="Disordered" evidence="7">
    <location>
        <begin position="212"/>
        <end position="254"/>
    </location>
</feature>
<evidence type="ECO:0000313" key="8">
    <source>
        <dbReference type="EMBL" id="CCC67093.1"/>
    </source>
</evidence>
<feature type="compositionally biased region" description="Basic and acidic residues" evidence="7">
    <location>
        <begin position="231"/>
        <end position="254"/>
    </location>
</feature>
<reference key="2">
    <citation type="submission" date="2011-08" db="EMBL/GenBank/DDBJ databases">
        <title>Genome sequence of Naumovozyma castellii.</title>
        <authorList>
            <person name="Gordon J.L."/>
            <person name="Armisen D."/>
            <person name="Proux-Wera E."/>
            <person name="OhEigeartaigh S.S."/>
            <person name="Byrne K.P."/>
            <person name="Wolfe K.H."/>
        </authorList>
    </citation>
    <scope>NUCLEOTIDE SEQUENCE</scope>
    <source>
        <strain>Type strain:CBS 4309</strain>
    </source>
</reference>
<name>G0V6J8_NAUCA</name>
<dbReference type="PANTHER" id="PTHR22761">
    <property type="entry name" value="CHARGED MULTIVESICULAR BODY PROTEIN"/>
    <property type="match status" value="1"/>
</dbReference>
<dbReference type="PANTHER" id="PTHR22761:SF5">
    <property type="entry name" value="CHARGED MULTIVESICULAR BODY PROTEIN 6"/>
    <property type="match status" value="1"/>
</dbReference>
<dbReference type="GO" id="GO:0007031">
    <property type="term" value="P:peroxisome organization"/>
    <property type="evidence" value="ECO:0007669"/>
    <property type="project" value="EnsemblFungi"/>
</dbReference>
<dbReference type="eggNOG" id="KOG2910">
    <property type="taxonomic scope" value="Eukaryota"/>
</dbReference>
<sequence length="254" mass="29346">MALSIHKGMYESSLMDRSQPFRYCVATHKLPEIILVIMGQKNSKLRVTETDRAVLQLKRSKDEIHKFTRRTDSLISQERGTLKQLIRENPSAYKKDVKVRFLLKRIHYQETLLQQASDQLINLENMASTLEFKLIEKQFINGLKNGNDILTKLNREFEKENVSELMDNVQDQIAYQEEIDGILSQSIAGVNDYEDEIDKELDQMEAEVLAKELPSTDHVAPIQVPQTKPEQVSKPEGEPEPEREREREPVALLS</sequence>
<dbReference type="FunCoup" id="G0V6J8">
    <property type="interactions" value="582"/>
</dbReference>
<dbReference type="Pfam" id="PF03357">
    <property type="entry name" value="Snf7"/>
    <property type="match status" value="1"/>
</dbReference>
<gene>
    <name evidence="8" type="primary">NCAS0A05350</name>
    <name evidence="8" type="ordered locus">NCAS_0A05350</name>
</gene>
<dbReference type="GO" id="GO:0005783">
    <property type="term" value="C:endoplasmic reticulum"/>
    <property type="evidence" value="ECO:0007669"/>
    <property type="project" value="EnsemblFungi"/>
</dbReference>
<dbReference type="Proteomes" id="UP000001640">
    <property type="component" value="Chromosome 1"/>
</dbReference>
<accession>G0V6J8</accession>
<reference evidence="8 9" key="1">
    <citation type="journal article" date="2011" name="Proc. Natl. Acad. Sci. U.S.A.">
        <title>Evolutionary erosion of yeast sex chromosomes by mating-type switching accidents.</title>
        <authorList>
            <person name="Gordon J.L."/>
            <person name="Armisen D."/>
            <person name="Proux-Wera E."/>
            <person name="Oheigeartaigh S.S."/>
            <person name="Byrne K.P."/>
            <person name="Wolfe K.H."/>
        </authorList>
    </citation>
    <scope>NUCLEOTIDE SEQUENCE [LARGE SCALE GENOMIC DNA]</scope>
    <source>
        <strain evidence="9">ATCC 76901 / BCRC 22586 / CBS 4309 / NBRC 1992 / NRRL Y-12630</strain>
    </source>
</reference>
<evidence type="ECO:0000256" key="3">
    <source>
        <dbReference type="ARBA" id="ARBA00022448"/>
    </source>
</evidence>
<keyword evidence="4" id="KW-0967">Endosome</keyword>
<comment type="subcellular location">
    <subcellularLocation>
        <location evidence="1">Endosome membrane</location>
    </subcellularLocation>
</comment>
<keyword evidence="5" id="KW-0653">Protein transport</keyword>
<dbReference type="GO" id="GO:1904669">
    <property type="term" value="P:ATP export"/>
    <property type="evidence" value="ECO:0007669"/>
    <property type="project" value="EnsemblFungi"/>
</dbReference>
<keyword evidence="6" id="KW-0472">Membrane</keyword>